<dbReference type="InterPro" id="IPR050432">
    <property type="entry name" value="FAD-linked_Oxidoreductases_BP"/>
</dbReference>
<keyword evidence="6" id="KW-1185">Reference proteome</keyword>
<dbReference type="EMBL" id="KZ613943">
    <property type="protein sequence ID" value="PMD42050.1"/>
    <property type="molecule type" value="Genomic_DNA"/>
</dbReference>
<dbReference type="PANTHER" id="PTHR13878">
    <property type="entry name" value="GULONOLACTONE OXIDASE"/>
    <property type="match status" value="1"/>
</dbReference>
<dbReference type="PROSITE" id="PS51387">
    <property type="entry name" value="FAD_PCMH"/>
    <property type="match status" value="1"/>
</dbReference>
<dbReference type="Proteomes" id="UP000235786">
    <property type="component" value="Unassembled WGS sequence"/>
</dbReference>
<name>A0A2J6RU51_HYAVF</name>
<accession>A0A2J6RU51</accession>
<keyword evidence="3" id="KW-0732">Signal</keyword>
<dbReference type="InterPro" id="IPR016166">
    <property type="entry name" value="FAD-bd_PCMH"/>
</dbReference>
<proteinExistence type="inferred from homology"/>
<organism evidence="5 6">
    <name type="scientific">Hyaloscypha variabilis (strain UAMH 11265 / GT02V1 / F)</name>
    <name type="common">Meliniomyces variabilis</name>
    <dbReference type="NCBI Taxonomy" id="1149755"/>
    <lineage>
        <taxon>Eukaryota</taxon>
        <taxon>Fungi</taxon>
        <taxon>Dikarya</taxon>
        <taxon>Ascomycota</taxon>
        <taxon>Pezizomycotina</taxon>
        <taxon>Leotiomycetes</taxon>
        <taxon>Helotiales</taxon>
        <taxon>Hyaloscyphaceae</taxon>
        <taxon>Hyaloscypha</taxon>
        <taxon>Hyaloscypha variabilis</taxon>
    </lineage>
</organism>
<dbReference type="InterPro" id="IPR036318">
    <property type="entry name" value="FAD-bd_PCMH-like_sf"/>
</dbReference>
<feature type="domain" description="FAD-binding PCMH-type" evidence="4">
    <location>
        <begin position="156"/>
        <end position="335"/>
    </location>
</feature>
<dbReference type="Pfam" id="PF08031">
    <property type="entry name" value="BBE"/>
    <property type="match status" value="1"/>
</dbReference>
<feature type="chain" id="PRO_5014362468" evidence="3">
    <location>
        <begin position="20"/>
        <end position="702"/>
    </location>
</feature>
<feature type="signal peptide" evidence="3">
    <location>
        <begin position="1"/>
        <end position="19"/>
    </location>
</feature>
<dbReference type="InterPro" id="IPR006094">
    <property type="entry name" value="Oxid_FAD_bind_N"/>
</dbReference>
<evidence type="ECO:0000259" key="4">
    <source>
        <dbReference type="PROSITE" id="PS51387"/>
    </source>
</evidence>
<evidence type="ECO:0000256" key="1">
    <source>
        <dbReference type="ARBA" id="ARBA00005466"/>
    </source>
</evidence>
<gene>
    <name evidence="5" type="ORF">L207DRAFT_621861</name>
</gene>
<dbReference type="STRING" id="1149755.A0A2J6RU51"/>
<dbReference type="Gene3D" id="3.30.465.10">
    <property type="match status" value="2"/>
</dbReference>
<evidence type="ECO:0000256" key="3">
    <source>
        <dbReference type="SAM" id="SignalP"/>
    </source>
</evidence>
<keyword evidence="2" id="KW-0560">Oxidoreductase</keyword>
<protein>
    <submittedName>
        <fullName evidence="5">FAD binding domain-containing protein</fullName>
    </submittedName>
</protein>
<sequence>MFIRLFLWILISFPFCVRGFNFPYESIQLTDADVKNYSAIAFGEAPTSQSPTTTTATGECKVYPGDALWPSDAQWQKFNDTLGGALIRGVPPARVCYPGYYNTTQCAAVKQKYFNSQFRSDDPVEIVNEWLDGDSCPPAAYGITVSNASATVVCNEAAYPAYVVNATTVKHIQLAVNFARNSNIRLIIKNTGHDLRGQSAGGESLSIWTHHLKDFEFLPNVTIGDYHGKAARVAAGIQTFDLQGHAWAANVTIIEPGGGSVGAYGGFFQGGGHSTYTSYWGLAADQILSIELVTADGRFVTANTTSNPDLFWALRGGGGGTYGVVTSAITKVYDPVPMGFSSVIFSTAKLSKYVTTVSNTTFWNGIRAYLKFGPKICDAGGIGFNFINHGINGTLTFTSTLSLPGMNYTQANNFSNTMFAEINKSGTNLTSPYALRRRDLASLQIDAYPSRGAGEKNVRLASRLFPRENFEDDDLLDDTLTAIKNFVVEGGYTFHSVNQCPTLEISGNPDNAVNPAYRTAAMHAQGWDSEPAIGPVEIQKKRYERFNKYFQPWRDVSPDSGSYMGEADPVEPDWQTAFYGENYERLLEIKNRVDPWGLFWAQTAVGSEGWAVRNGGWPTQNGRLCRVSTQDDNSSKWAVGFLIQTFFIFCAITDLQHSVDTVPFQQGKLVLSTSDFCISSAFKALLNIAVLSSEWKLALMEK</sequence>
<dbReference type="AlphaFoldDB" id="A0A2J6RU51"/>
<dbReference type="SUPFAM" id="SSF56176">
    <property type="entry name" value="FAD-binding/transporter-associated domain-like"/>
    <property type="match status" value="1"/>
</dbReference>
<reference evidence="5 6" key="1">
    <citation type="submission" date="2016-04" db="EMBL/GenBank/DDBJ databases">
        <title>A degradative enzymes factory behind the ericoid mycorrhizal symbiosis.</title>
        <authorList>
            <consortium name="DOE Joint Genome Institute"/>
            <person name="Martino E."/>
            <person name="Morin E."/>
            <person name="Grelet G."/>
            <person name="Kuo A."/>
            <person name="Kohler A."/>
            <person name="Daghino S."/>
            <person name="Barry K."/>
            <person name="Choi C."/>
            <person name="Cichocki N."/>
            <person name="Clum A."/>
            <person name="Copeland A."/>
            <person name="Hainaut M."/>
            <person name="Haridas S."/>
            <person name="Labutti K."/>
            <person name="Lindquist E."/>
            <person name="Lipzen A."/>
            <person name="Khouja H.-R."/>
            <person name="Murat C."/>
            <person name="Ohm R."/>
            <person name="Olson A."/>
            <person name="Spatafora J."/>
            <person name="Veneault-Fourrey C."/>
            <person name="Henrissat B."/>
            <person name="Grigoriev I."/>
            <person name="Martin F."/>
            <person name="Perotto S."/>
        </authorList>
    </citation>
    <scope>NUCLEOTIDE SEQUENCE [LARGE SCALE GENOMIC DNA]</scope>
    <source>
        <strain evidence="5 6">F</strain>
    </source>
</reference>
<evidence type="ECO:0000313" key="6">
    <source>
        <dbReference type="Proteomes" id="UP000235786"/>
    </source>
</evidence>
<dbReference type="GO" id="GO:0071949">
    <property type="term" value="F:FAD binding"/>
    <property type="evidence" value="ECO:0007669"/>
    <property type="project" value="InterPro"/>
</dbReference>
<dbReference type="Pfam" id="PF01565">
    <property type="entry name" value="FAD_binding_4"/>
    <property type="match status" value="1"/>
</dbReference>
<dbReference type="PANTHER" id="PTHR13878:SF91">
    <property type="entry name" value="FAD BINDING DOMAIN PROTEIN (AFU_ORTHOLOGUE AFUA_6G12070)-RELATED"/>
    <property type="match status" value="1"/>
</dbReference>
<evidence type="ECO:0000313" key="5">
    <source>
        <dbReference type="EMBL" id="PMD42050.1"/>
    </source>
</evidence>
<comment type="similarity">
    <text evidence="1">Belongs to the oxygen-dependent FAD-linked oxidoreductase family.</text>
</comment>
<dbReference type="InterPro" id="IPR012951">
    <property type="entry name" value="BBE"/>
</dbReference>
<dbReference type="OrthoDB" id="415825at2759"/>
<dbReference type="InterPro" id="IPR016169">
    <property type="entry name" value="FAD-bd_PCMH_sub2"/>
</dbReference>
<evidence type="ECO:0000256" key="2">
    <source>
        <dbReference type="ARBA" id="ARBA00023002"/>
    </source>
</evidence>
<dbReference type="GO" id="GO:0016491">
    <property type="term" value="F:oxidoreductase activity"/>
    <property type="evidence" value="ECO:0007669"/>
    <property type="project" value="UniProtKB-KW"/>
</dbReference>